<name>A0A9D2S671_9FIRM</name>
<dbReference type="InterPro" id="IPR016181">
    <property type="entry name" value="Acyl_CoA_acyltransferase"/>
</dbReference>
<dbReference type="PROSITE" id="PS51186">
    <property type="entry name" value="GNAT"/>
    <property type="match status" value="1"/>
</dbReference>
<dbReference type="GO" id="GO:0005737">
    <property type="term" value="C:cytoplasm"/>
    <property type="evidence" value="ECO:0007669"/>
    <property type="project" value="TreeGrafter"/>
</dbReference>
<dbReference type="PANTHER" id="PTHR43792:SF8">
    <property type="entry name" value="[RIBOSOMAL PROTEIN US5]-ALANINE N-ACETYLTRANSFERASE"/>
    <property type="match status" value="1"/>
</dbReference>
<evidence type="ECO:0000256" key="3">
    <source>
        <dbReference type="ARBA" id="ARBA00038502"/>
    </source>
</evidence>
<protein>
    <submittedName>
        <fullName evidence="5">GNAT family N-acetyltransferase</fullName>
    </submittedName>
</protein>
<dbReference type="Proteomes" id="UP000824208">
    <property type="component" value="Unassembled WGS sequence"/>
</dbReference>
<dbReference type="AlphaFoldDB" id="A0A9D2S671"/>
<dbReference type="InterPro" id="IPR051531">
    <property type="entry name" value="N-acetyltransferase"/>
</dbReference>
<dbReference type="SUPFAM" id="SSF55729">
    <property type="entry name" value="Acyl-CoA N-acyltransferases (Nat)"/>
    <property type="match status" value="1"/>
</dbReference>
<sequence>MQLETKRLILRPFTEEDAEDVYAYARDPRVGPPAGWKPHRSLEESREIIRTVFSQPGVFAVVRKADGRVVGSAGFTGRHRKEARGTDDELGYSLDAGCWGQGLIPEAVEALLHYGFEELELDTIWCEHYDGNQRSRRVIRKSGFTFRFLRMQRLPDFDGERRLVMVYSMTRPQWEARQRGGGGA</sequence>
<dbReference type="GO" id="GO:0008999">
    <property type="term" value="F:protein-N-terminal-alanine acetyltransferase activity"/>
    <property type="evidence" value="ECO:0007669"/>
    <property type="project" value="TreeGrafter"/>
</dbReference>
<reference evidence="5" key="2">
    <citation type="submission" date="2021-04" db="EMBL/GenBank/DDBJ databases">
        <authorList>
            <person name="Gilroy R."/>
        </authorList>
    </citation>
    <scope>NUCLEOTIDE SEQUENCE</scope>
    <source>
        <strain evidence="5">CHK189-11263</strain>
    </source>
</reference>
<dbReference type="PANTHER" id="PTHR43792">
    <property type="entry name" value="GNAT FAMILY, PUTATIVE (AFU_ORTHOLOGUE AFUA_3G00765)-RELATED-RELATED"/>
    <property type="match status" value="1"/>
</dbReference>
<proteinExistence type="inferred from homology"/>
<evidence type="ECO:0000256" key="1">
    <source>
        <dbReference type="ARBA" id="ARBA00022679"/>
    </source>
</evidence>
<dbReference type="Gene3D" id="3.40.630.30">
    <property type="match status" value="1"/>
</dbReference>
<gene>
    <name evidence="5" type="ORF">H9714_05325</name>
</gene>
<evidence type="ECO:0000256" key="2">
    <source>
        <dbReference type="ARBA" id="ARBA00023315"/>
    </source>
</evidence>
<keyword evidence="2" id="KW-0012">Acyltransferase</keyword>
<evidence type="ECO:0000259" key="4">
    <source>
        <dbReference type="PROSITE" id="PS51186"/>
    </source>
</evidence>
<dbReference type="InterPro" id="IPR000182">
    <property type="entry name" value="GNAT_dom"/>
</dbReference>
<comment type="caution">
    <text evidence="5">The sequence shown here is derived from an EMBL/GenBank/DDBJ whole genome shotgun (WGS) entry which is preliminary data.</text>
</comment>
<feature type="domain" description="N-acetyltransferase" evidence="4">
    <location>
        <begin position="8"/>
        <end position="170"/>
    </location>
</feature>
<evidence type="ECO:0000313" key="5">
    <source>
        <dbReference type="EMBL" id="HJB56955.1"/>
    </source>
</evidence>
<dbReference type="EMBL" id="DWYC01000051">
    <property type="protein sequence ID" value="HJB56955.1"/>
    <property type="molecule type" value="Genomic_DNA"/>
</dbReference>
<dbReference type="Pfam" id="PF13302">
    <property type="entry name" value="Acetyltransf_3"/>
    <property type="match status" value="1"/>
</dbReference>
<keyword evidence="1" id="KW-0808">Transferase</keyword>
<accession>A0A9D2S671</accession>
<organism evidence="5 6">
    <name type="scientific">Candidatus Flavonifractor intestinipullorum</name>
    <dbReference type="NCBI Taxonomy" id="2838587"/>
    <lineage>
        <taxon>Bacteria</taxon>
        <taxon>Bacillati</taxon>
        <taxon>Bacillota</taxon>
        <taxon>Clostridia</taxon>
        <taxon>Eubacteriales</taxon>
        <taxon>Oscillospiraceae</taxon>
        <taxon>Flavonifractor</taxon>
    </lineage>
</organism>
<reference evidence="5" key="1">
    <citation type="journal article" date="2021" name="PeerJ">
        <title>Extensive microbial diversity within the chicken gut microbiome revealed by metagenomics and culture.</title>
        <authorList>
            <person name="Gilroy R."/>
            <person name="Ravi A."/>
            <person name="Getino M."/>
            <person name="Pursley I."/>
            <person name="Horton D.L."/>
            <person name="Alikhan N.F."/>
            <person name="Baker D."/>
            <person name="Gharbi K."/>
            <person name="Hall N."/>
            <person name="Watson M."/>
            <person name="Adriaenssens E.M."/>
            <person name="Foster-Nyarko E."/>
            <person name="Jarju S."/>
            <person name="Secka A."/>
            <person name="Antonio M."/>
            <person name="Oren A."/>
            <person name="Chaudhuri R.R."/>
            <person name="La Ragione R."/>
            <person name="Hildebrand F."/>
            <person name="Pallen M.J."/>
        </authorList>
    </citation>
    <scope>NUCLEOTIDE SEQUENCE</scope>
    <source>
        <strain evidence="5">CHK189-11263</strain>
    </source>
</reference>
<comment type="similarity">
    <text evidence="3">Belongs to the acetyltransferase family. RimJ subfamily.</text>
</comment>
<evidence type="ECO:0000313" key="6">
    <source>
        <dbReference type="Proteomes" id="UP000824208"/>
    </source>
</evidence>